<dbReference type="NCBIfam" id="NF006417">
    <property type="entry name" value="PRK08665.1"/>
    <property type="match status" value="1"/>
</dbReference>
<keyword evidence="6 14" id="KW-0237">DNA synthesis</keyword>
<dbReference type="Pfam" id="PF12637">
    <property type="entry name" value="TSCPD"/>
    <property type="match status" value="1"/>
</dbReference>
<name>B0VHH1_CLOAI</name>
<dbReference type="GO" id="GO:0071897">
    <property type="term" value="P:DNA biosynthetic process"/>
    <property type="evidence" value="ECO:0007669"/>
    <property type="project" value="UniProtKB-KW"/>
</dbReference>
<dbReference type="PRINTS" id="PR01183">
    <property type="entry name" value="RIBORDTASEM1"/>
</dbReference>
<dbReference type="UniPathway" id="UPA00326"/>
<dbReference type="GO" id="GO:0031419">
    <property type="term" value="F:cobalamin binding"/>
    <property type="evidence" value="ECO:0007669"/>
    <property type="project" value="UniProtKB-KW"/>
</dbReference>
<dbReference type="InterPro" id="IPR013509">
    <property type="entry name" value="RNR_lsu_N"/>
</dbReference>
<keyword evidence="9" id="KW-0215">Deoxyribonucleotide synthesis</keyword>
<evidence type="ECO:0000256" key="7">
    <source>
        <dbReference type="ARBA" id="ARBA00022741"/>
    </source>
</evidence>
<evidence type="ECO:0000313" key="19">
    <source>
        <dbReference type="Proteomes" id="UP000002019"/>
    </source>
</evidence>
<dbReference type="STRING" id="459349.CLOAM0913"/>
<keyword evidence="5 14" id="KW-0846">Cobalamin</keyword>
<keyword evidence="8 14" id="KW-0560">Oxidoreductase</keyword>
<dbReference type="InterPro" id="IPR050862">
    <property type="entry name" value="RdRp_reductase_class-2"/>
</dbReference>
<dbReference type="PANTHER" id="PTHR43371:SF1">
    <property type="entry name" value="RIBONUCLEOSIDE-DIPHOSPHATE REDUCTASE"/>
    <property type="match status" value="1"/>
</dbReference>
<dbReference type="SUPFAM" id="SSF51998">
    <property type="entry name" value="PFL-like glycyl radical enzymes"/>
    <property type="match status" value="1"/>
</dbReference>
<dbReference type="NCBIfam" id="TIGR02504">
    <property type="entry name" value="NrdJ_Z"/>
    <property type="match status" value="1"/>
</dbReference>
<dbReference type="InterPro" id="IPR008926">
    <property type="entry name" value="RNR_R1-su_N"/>
</dbReference>
<dbReference type="GO" id="GO:0009263">
    <property type="term" value="P:deoxyribonucleotide biosynthetic process"/>
    <property type="evidence" value="ECO:0007669"/>
    <property type="project" value="UniProtKB-KW"/>
</dbReference>
<evidence type="ECO:0000259" key="15">
    <source>
        <dbReference type="Pfam" id="PF00317"/>
    </source>
</evidence>
<keyword evidence="10" id="KW-1015">Disulfide bond</keyword>
<keyword evidence="19" id="KW-1185">Reference proteome</keyword>
<gene>
    <name evidence="18" type="ordered locus">CLOAM0913</name>
</gene>
<keyword evidence="11 14" id="KW-0170">Cobalt</keyword>
<dbReference type="InterPro" id="IPR013346">
    <property type="entry name" value="NrdE_NrdA_C"/>
</dbReference>
<sequence>MAMELTENALKVLEKRYFRKDENGVLIEDWDKMLTRVASNIASGDEEKTRRFYQLMDAGYFLPNSPTLMNAGGDLQQLSACFVLPIEDSMESIFETVKNAALIHKSGGGTGFSFSHLREANARVRSTNGVSSGPLSFLKVFNAATDAVKQGGTRRGANMAILNVDHPQILDFITCKENPAELTNFNISVGITEDFMQAVTNDDEYNLISPHTGAIYKKLKARDVFALIVKMAHKNGEPGIVFLDRLNNANPTPTLGKIESTNPCGEQPLLPYEACNLGSINLALLIKDGDVDWDKLKEVVRESIDFLDAVIDVSKFPLHQIETISQANRKIGLGVMGWADLLFQLKIPYASEEAVALAAKLMEFIDFYAKERSSELAQEKGAFPNFQESIYATGCLKREKINQPWDSLKEKIKKEGIRNATLTTIAPTGTISMIADTSSGIEPQFSLAYVKNVMDGEKLIYVNKYLQKALEEKGIYNNKLLDEILTRGSLAGIEGIPDDLKKVFQTAHDISPEWHIRMQAAFQKYTDNAVSKTINFPNSATVEDIQSAYELAYHLGCKGVTVYRDGSRESQVLYLGTQTTSPEKTDKKVAPRTRPEITKGITQRLETGCGHMYVTINTDAQGACEVFIQMGKVGGCASAQLEAIARLVSLALRSQIKIESITRQLKGIRCQSPMWNKGKMITSCGDAVGQALEQFVTLYTKGQIQAGELSVENENLGSHQSVGNGFALCPDCGNTIEHTEGCLKCPACGWSKC</sequence>
<comment type="similarity">
    <text evidence="2 14">Belongs to the ribonucleoside diphosphate reductase class-2 family.</text>
</comment>
<feature type="domain" description="Ribonucleotide reductase large subunit C-terminal" evidence="16">
    <location>
        <begin position="79"/>
        <end position="563"/>
    </location>
</feature>
<dbReference type="Pfam" id="PF00317">
    <property type="entry name" value="Ribonuc_red_lgN"/>
    <property type="match status" value="1"/>
</dbReference>
<protein>
    <recommendedName>
        <fullName evidence="4 14">Vitamin B12-dependent ribonucleotide reductase</fullName>
        <ecNumber evidence="3 14">1.17.4.1</ecNumber>
    </recommendedName>
</protein>
<keyword evidence="7 14" id="KW-0547">Nucleotide-binding</keyword>
<proteinExistence type="inferred from homology"/>
<dbReference type="InterPro" id="IPR013344">
    <property type="entry name" value="RNR_NrdJ/NrdZ"/>
</dbReference>
<evidence type="ECO:0000256" key="13">
    <source>
        <dbReference type="ARBA" id="ARBA00047754"/>
    </source>
</evidence>
<dbReference type="EC" id="1.17.4.1" evidence="3 14"/>
<evidence type="ECO:0000256" key="6">
    <source>
        <dbReference type="ARBA" id="ARBA00022634"/>
    </source>
</evidence>
<dbReference type="Gene3D" id="3.20.70.20">
    <property type="match status" value="1"/>
</dbReference>
<dbReference type="GO" id="GO:0004748">
    <property type="term" value="F:ribonucleoside-diphosphate reductase activity, thioredoxin disulfide as acceptor"/>
    <property type="evidence" value="ECO:0007669"/>
    <property type="project" value="UniProtKB-EC"/>
</dbReference>
<evidence type="ECO:0000256" key="2">
    <source>
        <dbReference type="ARBA" id="ARBA00007405"/>
    </source>
</evidence>
<evidence type="ECO:0000256" key="9">
    <source>
        <dbReference type="ARBA" id="ARBA00023116"/>
    </source>
</evidence>
<evidence type="ECO:0000256" key="1">
    <source>
        <dbReference type="ARBA" id="ARBA00001922"/>
    </source>
</evidence>
<dbReference type="Proteomes" id="UP000002019">
    <property type="component" value="Chromosome"/>
</dbReference>
<evidence type="ECO:0000256" key="5">
    <source>
        <dbReference type="ARBA" id="ARBA00022628"/>
    </source>
</evidence>
<evidence type="ECO:0000256" key="12">
    <source>
        <dbReference type="ARBA" id="ARBA00025437"/>
    </source>
</evidence>
<evidence type="ECO:0000256" key="8">
    <source>
        <dbReference type="ARBA" id="ARBA00023002"/>
    </source>
</evidence>
<feature type="domain" description="TSCPD" evidence="17">
    <location>
        <begin position="592"/>
        <end position="695"/>
    </location>
</feature>
<dbReference type="EMBL" id="CU466930">
    <property type="protein sequence ID" value="CAO80786.1"/>
    <property type="molecule type" value="Genomic_DNA"/>
</dbReference>
<evidence type="ECO:0000256" key="14">
    <source>
        <dbReference type="RuleBase" id="RU364064"/>
    </source>
</evidence>
<accession>B0VHH1</accession>
<evidence type="ECO:0000256" key="11">
    <source>
        <dbReference type="ARBA" id="ARBA00023285"/>
    </source>
</evidence>
<comment type="catalytic activity">
    <reaction evidence="13 14">
        <text>a 2'-deoxyribonucleoside 5'-diphosphate + [thioredoxin]-disulfide + H2O = a ribonucleoside 5'-diphosphate + [thioredoxin]-dithiol</text>
        <dbReference type="Rhea" id="RHEA:23252"/>
        <dbReference type="Rhea" id="RHEA-COMP:10698"/>
        <dbReference type="Rhea" id="RHEA-COMP:10700"/>
        <dbReference type="ChEBI" id="CHEBI:15377"/>
        <dbReference type="ChEBI" id="CHEBI:29950"/>
        <dbReference type="ChEBI" id="CHEBI:50058"/>
        <dbReference type="ChEBI" id="CHEBI:57930"/>
        <dbReference type="ChEBI" id="CHEBI:73316"/>
        <dbReference type="EC" id="1.17.4.1"/>
    </reaction>
</comment>
<feature type="domain" description="Ribonucleotide reductase large subunit N-terminal" evidence="15">
    <location>
        <begin position="3"/>
        <end position="74"/>
    </location>
</feature>
<dbReference type="GO" id="GO:0005524">
    <property type="term" value="F:ATP binding"/>
    <property type="evidence" value="ECO:0007669"/>
    <property type="project" value="InterPro"/>
</dbReference>
<comment type="function">
    <text evidence="12 14">Catalyzes the reduction of ribonucleotides to deoxyribonucleotides. May function to provide a pool of deoxyribonucleotide precursors for DNA repair during oxygen limitation and/or for immediate growth after restoration of oxygen.</text>
</comment>
<dbReference type="InterPro" id="IPR024434">
    <property type="entry name" value="TSCPD_dom"/>
</dbReference>
<dbReference type="HOGENOM" id="CLU_000404_2_0_0"/>
<dbReference type="NCBIfam" id="TIGR02506">
    <property type="entry name" value="NrdE_NrdA"/>
    <property type="match status" value="1"/>
</dbReference>
<evidence type="ECO:0000256" key="4">
    <source>
        <dbReference type="ARBA" id="ARBA00014409"/>
    </source>
</evidence>
<dbReference type="Pfam" id="PF02867">
    <property type="entry name" value="Ribonuc_red_lgC"/>
    <property type="match status" value="1"/>
</dbReference>
<evidence type="ECO:0000259" key="17">
    <source>
        <dbReference type="Pfam" id="PF12637"/>
    </source>
</evidence>
<comment type="cofactor">
    <cofactor evidence="1 14">
        <name>adenosylcob(III)alamin</name>
        <dbReference type="ChEBI" id="CHEBI:18408"/>
    </cofactor>
</comment>
<dbReference type="KEGG" id="caci:CLOAM0913"/>
<reference evidence="18 19" key="1">
    <citation type="journal article" date="2008" name="J. Bacteriol.">
        <title>'Candidatus Cloacamonas acidaminovorans': genome sequence reconstruction provides a first glimpse of a new bacterial division.</title>
        <authorList>
            <person name="Pelletier E."/>
            <person name="Kreimeyer A."/>
            <person name="Bocs S."/>
            <person name="Rouy Z."/>
            <person name="Gyapay G."/>
            <person name="Chouari R."/>
            <person name="Riviere D."/>
            <person name="Ganesan A."/>
            <person name="Daegelen P."/>
            <person name="Sghir A."/>
            <person name="Cohen G.N."/>
            <person name="Medigue C."/>
            <person name="Weissenbach J."/>
            <person name="Le Paslier D."/>
        </authorList>
    </citation>
    <scope>NUCLEOTIDE SEQUENCE [LARGE SCALE GENOMIC DNA]</scope>
    <source>
        <strain evidence="19">Evry</strain>
    </source>
</reference>
<dbReference type="SUPFAM" id="SSF48168">
    <property type="entry name" value="R1 subunit of ribonucleotide reductase, N-terminal domain"/>
    <property type="match status" value="1"/>
</dbReference>
<dbReference type="PANTHER" id="PTHR43371">
    <property type="entry name" value="VITAMIN B12-DEPENDENT RIBONUCLEOTIDE REDUCTASE"/>
    <property type="match status" value="1"/>
</dbReference>
<dbReference type="CDD" id="cd02888">
    <property type="entry name" value="RNR_II_dimer"/>
    <property type="match status" value="1"/>
</dbReference>
<dbReference type="InterPro" id="IPR000788">
    <property type="entry name" value="RNR_lg_C"/>
</dbReference>
<dbReference type="AlphaFoldDB" id="B0VHH1"/>
<evidence type="ECO:0000313" key="18">
    <source>
        <dbReference type="EMBL" id="CAO80786.1"/>
    </source>
</evidence>
<organism evidence="18 19">
    <name type="scientific">Cloacimonas acidaminovorans (strain Evry)</name>
    <dbReference type="NCBI Taxonomy" id="459349"/>
    <lineage>
        <taxon>Bacteria</taxon>
        <taxon>Pseudomonadati</taxon>
        <taxon>Candidatus Cloacimonadota</taxon>
        <taxon>Candidatus Cloacimonadia</taxon>
        <taxon>Candidatus Cloacimonadales</taxon>
        <taxon>Candidatus Cloacimonadaceae</taxon>
        <taxon>Candidatus Cloacimonas</taxon>
    </lineage>
</organism>
<evidence type="ECO:0000259" key="16">
    <source>
        <dbReference type="Pfam" id="PF02867"/>
    </source>
</evidence>
<evidence type="ECO:0000256" key="3">
    <source>
        <dbReference type="ARBA" id="ARBA00012274"/>
    </source>
</evidence>
<dbReference type="eggNOG" id="COG0209">
    <property type="taxonomic scope" value="Bacteria"/>
</dbReference>
<evidence type="ECO:0000256" key="10">
    <source>
        <dbReference type="ARBA" id="ARBA00023157"/>
    </source>
</evidence>